<dbReference type="EMBL" id="AP019791">
    <property type="protein sequence ID" value="BBL80941.1"/>
    <property type="molecule type" value="Genomic_DNA"/>
</dbReference>
<dbReference type="Proteomes" id="UP000318065">
    <property type="component" value="Chromosome"/>
</dbReference>
<dbReference type="CDD" id="cd00090">
    <property type="entry name" value="HTH_ARSR"/>
    <property type="match status" value="1"/>
</dbReference>
<keyword evidence="1" id="KW-0805">Transcription regulation</keyword>
<keyword evidence="3" id="KW-0804">Transcription</keyword>
<evidence type="ECO:0000256" key="3">
    <source>
        <dbReference type="ARBA" id="ARBA00023163"/>
    </source>
</evidence>
<dbReference type="PANTHER" id="PTHR33154:SF15">
    <property type="entry name" value="REGULATORY PROTEIN ARSR"/>
    <property type="match status" value="1"/>
</dbReference>
<protein>
    <submittedName>
        <fullName evidence="5">Transcriptional regulator</fullName>
    </submittedName>
</protein>
<dbReference type="PROSITE" id="PS50987">
    <property type="entry name" value="HTH_ARSR_2"/>
    <property type="match status" value="1"/>
</dbReference>
<dbReference type="Gene3D" id="1.10.10.10">
    <property type="entry name" value="Winged helix-like DNA-binding domain superfamily/Winged helix DNA-binding domain"/>
    <property type="match status" value="1"/>
</dbReference>
<dbReference type="GO" id="GO:0003677">
    <property type="term" value="F:DNA binding"/>
    <property type="evidence" value="ECO:0007669"/>
    <property type="project" value="UniProtKB-KW"/>
</dbReference>
<dbReference type="SMART" id="SM00418">
    <property type="entry name" value="HTH_ARSR"/>
    <property type="match status" value="1"/>
</dbReference>
<feature type="domain" description="HTH arsR-type" evidence="4">
    <location>
        <begin position="22"/>
        <end position="112"/>
    </location>
</feature>
<proteinExistence type="predicted"/>
<keyword evidence="6" id="KW-1185">Reference proteome</keyword>
<dbReference type="SUPFAM" id="SSF46785">
    <property type="entry name" value="Winged helix' DNA-binding domain"/>
    <property type="match status" value="1"/>
</dbReference>
<gene>
    <name evidence="5" type="ORF">RxyAA322_27950</name>
</gene>
<evidence type="ECO:0000256" key="2">
    <source>
        <dbReference type="ARBA" id="ARBA00023125"/>
    </source>
</evidence>
<sequence length="112" mass="12169">MLPREEGCSPTRFLSALEAEDLRASEERFAQLCKALGHPVRVRILRLLLSVETCVCGDIVEALPLAQSTVSQHLKVLKEAGLVEGVIDGPRTCYGVNREALAELKGLADTLL</sequence>
<evidence type="ECO:0000259" key="4">
    <source>
        <dbReference type="PROSITE" id="PS50987"/>
    </source>
</evidence>
<dbReference type="RefSeq" id="WP_206751776.1">
    <property type="nucleotide sequence ID" value="NZ_AP019791.1"/>
</dbReference>
<dbReference type="GO" id="GO:0003700">
    <property type="term" value="F:DNA-binding transcription factor activity"/>
    <property type="evidence" value="ECO:0007669"/>
    <property type="project" value="InterPro"/>
</dbReference>
<dbReference type="InterPro" id="IPR036390">
    <property type="entry name" value="WH_DNA-bd_sf"/>
</dbReference>
<dbReference type="Pfam" id="PF01022">
    <property type="entry name" value="HTH_5"/>
    <property type="match status" value="1"/>
</dbReference>
<keyword evidence="2" id="KW-0238">DNA-binding</keyword>
<name>A0A510HLP0_9ACTN</name>
<accession>A0A510HLP0</accession>
<dbReference type="PRINTS" id="PR00778">
    <property type="entry name" value="HTHARSR"/>
</dbReference>
<dbReference type="InterPro" id="IPR036388">
    <property type="entry name" value="WH-like_DNA-bd_sf"/>
</dbReference>
<dbReference type="AlphaFoldDB" id="A0A510HLP0"/>
<organism evidence="5 6">
    <name type="scientific">Rubrobacter xylanophilus</name>
    <dbReference type="NCBI Taxonomy" id="49319"/>
    <lineage>
        <taxon>Bacteria</taxon>
        <taxon>Bacillati</taxon>
        <taxon>Actinomycetota</taxon>
        <taxon>Rubrobacteria</taxon>
        <taxon>Rubrobacterales</taxon>
        <taxon>Rubrobacteraceae</taxon>
        <taxon>Rubrobacter</taxon>
    </lineage>
</organism>
<dbReference type="InterPro" id="IPR051081">
    <property type="entry name" value="HTH_MetalResp_TranReg"/>
</dbReference>
<dbReference type="PANTHER" id="PTHR33154">
    <property type="entry name" value="TRANSCRIPTIONAL REGULATOR, ARSR FAMILY"/>
    <property type="match status" value="1"/>
</dbReference>
<evidence type="ECO:0000313" key="6">
    <source>
        <dbReference type="Proteomes" id="UP000318065"/>
    </source>
</evidence>
<evidence type="ECO:0000256" key="1">
    <source>
        <dbReference type="ARBA" id="ARBA00023015"/>
    </source>
</evidence>
<dbReference type="InterPro" id="IPR001845">
    <property type="entry name" value="HTH_ArsR_DNA-bd_dom"/>
</dbReference>
<reference evidence="5" key="1">
    <citation type="journal article" date="2019" name="Microbiol. Resour. Announc.">
        <title>Complete Genome Sequence of Rubrobacter xylanophilus Strain AA3-22, Isolated from Arima Onsen in Japan.</title>
        <authorList>
            <person name="Tomariguchi N."/>
            <person name="Miyazaki K."/>
        </authorList>
    </citation>
    <scope>NUCLEOTIDE SEQUENCE [LARGE SCALE GENOMIC DNA]</scope>
    <source>
        <strain evidence="5">AA3-22</strain>
    </source>
</reference>
<dbReference type="NCBIfam" id="NF033788">
    <property type="entry name" value="HTH_metalloreg"/>
    <property type="match status" value="1"/>
</dbReference>
<evidence type="ECO:0000313" key="5">
    <source>
        <dbReference type="EMBL" id="BBL80941.1"/>
    </source>
</evidence>
<dbReference type="InterPro" id="IPR011991">
    <property type="entry name" value="ArsR-like_HTH"/>
</dbReference>